<evidence type="ECO:0000259" key="1">
    <source>
        <dbReference type="PROSITE" id="PS50213"/>
    </source>
</evidence>
<accession>A0A316WAN3</accession>
<dbReference type="Pfam" id="PF02469">
    <property type="entry name" value="Fasciclin"/>
    <property type="match status" value="1"/>
</dbReference>
<keyword evidence="3" id="KW-1185">Reference proteome</keyword>
<proteinExistence type="predicted"/>
<dbReference type="SUPFAM" id="SSF82153">
    <property type="entry name" value="FAS1 domain"/>
    <property type="match status" value="1"/>
</dbReference>
<sequence>DAKGNTATVTIANVMQSNGVIHVINGVLQP</sequence>
<evidence type="ECO:0000313" key="3">
    <source>
        <dbReference type="Proteomes" id="UP000236594"/>
    </source>
</evidence>
<gene>
    <name evidence="2" type="ORF">C1631_023485</name>
</gene>
<evidence type="ECO:0000313" key="2">
    <source>
        <dbReference type="EMBL" id="PWN58307.1"/>
    </source>
</evidence>
<feature type="non-terminal residue" evidence="2">
    <location>
        <position position="1"/>
    </location>
</feature>
<feature type="domain" description="FAS1" evidence="1">
    <location>
        <begin position="1"/>
        <end position="28"/>
    </location>
</feature>
<dbReference type="InterPro" id="IPR036378">
    <property type="entry name" value="FAS1_dom_sf"/>
</dbReference>
<protein>
    <submittedName>
        <fullName evidence="2">Beta-Ig-H3/fasciclin</fullName>
    </submittedName>
</protein>
<comment type="caution">
    <text evidence="2">The sequence shown here is derived from an EMBL/GenBank/DDBJ whole genome shotgun (WGS) entry which is preliminary data.</text>
</comment>
<dbReference type="PROSITE" id="PS50213">
    <property type="entry name" value="FAS1"/>
    <property type="match status" value="1"/>
</dbReference>
<name>A0A316WAN3_9FLAO</name>
<organism evidence="2 3">
    <name type="scientific">Chryseobacterium phosphatilyticum</name>
    <dbReference type="NCBI Taxonomy" id="475075"/>
    <lineage>
        <taxon>Bacteria</taxon>
        <taxon>Pseudomonadati</taxon>
        <taxon>Bacteroidota</taxon>
        <taxon>Flavobacteriia</taxon>
        <taxon>Flavobacteriales</taxon>
        <taxon>Weeksellaceae</taxon>
        <taxon>Chryseobacterium group</taxon>
        <taxon>Chryseobacterium</taxon>
    </lineage>
</organism>
<dbReference type="AlphaFoldDB" id="A0A316WAN3"/>
<dbReference type="Proteomes" id="UP000236594">
    <property type="component" value="Unassembled WGS sequence"/>
</dbReference>
<dbReference type="Gene3D" id="2.30.180.10">
    <property type="entry name" value="FAS1 domain"/>
    <property type="match status" value="1"/>
</dbReference>
<reference evidence="2 3" key="1">
    <citation type="submission" date="2018-04" db="EMBL/GenBank/DDBJ databases">
        <title>Draft Genome Sequence of Phosphate-Solubilizing Chryseobacterium sp. ISE14 that is a Biocontrol and Plant Growth-Promoting Rhizobacterium Isolated from Cucumber.</title>
        <authorList>
            <person name="Jeong J.-J."/>
            <person name="Sang M.K."/>
            <person name="Choi I.-G."/>
            <person name="Kim K.D."/>
        </authorList>
    </citation>
    <scope>NUCLEOTIDE SEQUENCE [LARGE SCALE GENOMIC DNA]</scope>
    <source>
        <strain evidence="2 3">ISE14</strain>
    </source>
</reference>
<dbReference type="EMBL" id="PPED02000070">
    <property type="protein sequence ID" value="PWN58307.1"/>
    <property type="molecule type" value="Genomic_DNA"/>
</dbReference>
<dbReference type="InterPro" id="IPR000782">
    <property type="entry name" value="FAS1_domain"/>
</dbReference>